<dbReference type="SUPFAM" id="SSF52540">
    <property type="entry name" value="P-loop containing nucleoside triphosphate hydrolases"/>
    <property type="match status" value="1"/>
</dbReference>
<evidence type="ECO:0008006" key="2">
    <source>
        <dbReference type="Google" id="ProtNLM"/>
    </source>
</evidence>
<name>Q2I6K5_9DELT</name>
<dbReference type="InterPro" id="IPR027417">
    <property type="entry name" value="P-loop_NTPase"/>
</dbReference>
<evidence type="ECO:0000313" key="1">
    <source>
        <dbReference type="EMBL" id="ABB84849.1"/>
    </source>
</evidence>
<accession>Q2I6K5</accession>
<organism evidence="1">
    <name type="scientific">uncultured delta proteobacterium DeepAnt-32C6</name>
    <dbReference type="NCBI Taxonomy" id="357895"/>
    <lineage>
        <taxon>Bacteria</taxon>
        <taxon>Deltaproteobacteria</taxon>
        <taxon>environmental samples</taxon>
    </lineage>
</organism>
<reference evidence="1" key="1">
    <citation type="journal article" date="2006" name="Microbiology">
        <title>Metagenomic analysis of mesopelagic Antarctic plankton reveals a novel deltaproteobacterial group.</title>
        <authorList>
            <person name="Moreira D."/>
            <person name="Rodriguez-Valera F."/>
            <person name="Lopez-Garcia P."/>
        </authorList>
    </citation>
    <scope>NUCLEOTIDE SEQUENCE</scope>
</reference>
<protein>
    <recommendedName>
        <fullName evidence="2">Shikimate kinase</fullName>
    </recommendedName>
</protein>
<sequence length="181" mass="18649">MRASLGPPPLIVLGLPGSGKTRLAVGLAFALQQAGEAAFVLHTDLLKVTLRALGCGPRGPGYAGEIHHKAALIRPALEAQAEKAASEGYRLIVEGTLALGFAPPGSHVFVLEVAEAIRRQRVATKYPSAAKALASADLSAYAEALAQLQGCFRLDANVAAESLVTTGLSRLRDAKEGACAA</sequence>
<dbReference type="EMBL" id="DQ267496">
    <property type="protein sequence ID" value="ABB84849.1"/>
    <property type="molecule type" value="Genomic_DNA"/>
</dbReference>
<dbReference type="AlphaFoldDB" id="Q2I6K5"/>
<dbReference type="Gene3D" id="3.40.50.300">
    <property type="entry name" value="P-loop containing nucleotide triphosphate hydrolases"/>
    <property type="match status" value="1"/>
</dbReference>
<proteinExistence type="predicted"/>